<keyword evidence="3" id="KW-0378">Hydrolase</keyword>
<comment type="subcellular location">
    <subcellularLocation>
        <location evidence="1">Cell membrane</location>
    </subcellularLocation>
</comment>
<keyword evidence="6" id="KW-0119">Carbohydrate metabolism</keyword>
<evidence type="ECO:0000256" key="9">
    <source>
        <dbReference type="ARBA" id="ARBA00037649"/>
    </source>
</evidence>
<gene>
    <name evidence="13" type="ORF">KDU71_02725</name>
</gene>
<dbReference type="Pfam" id="PF02836">
    <property type="entry name" value="Glyco_hydro_2_C"/>
    <property type="match status" value="1"/>
</dbReference>
<keyword evidence="8" id="KW-0624">Polysaccharide degradation</keyword>
<comment type="function">
    <text evidence="9">Glucanases play a role in cell expansion during growth, in cell-cell fusion during mating, and in spore release during sporulation. This enzyme may be involved in beta-glucan degradation. Active on laminarin and lichenan.</text>
</comment>
<protein>
    <recommendedName>
        <fullName evidence="11">Endo-1,3-beta-glucanase btgC</fullName>
    </recommendedName>
    <alternativeName>
        <fullName evidence="10">Laminarinase btgC</fullName>
    </alternativeName>
</protein>
<evidence type="ECO:0000313" key="14">
    <source>
        <dbReference type="Proteomes" id="UP000679220"/>
    </source>
</evidence>
<keyword evidence="4" id="KW-0472">Membrane</keyword>
<reference evidence="13" key="2">
    <citation type="submission" date="2021-04" db="EMBL/GenBank/DDBJ databases">
        <authorList>
            <person name="Zhang T."/>
            <person name="Zhang Y."/>
            <person name="Lu D."/>
            <person name="Zuo D."/>
            <person name="Du Z."/>
        </authorList>
    </citation>
    <scope>NUCLEOTIDE SEQUENCE</scope>
    <source>
        <strain evidence="13">JR1</strain>
    </source>
</reference>
<evidence type="ECO:0000313" key="13">
    <source>
        <dbReference type="EMBL" id="MBR8534459.1"/>
    </source>
</evidence>
<dbReference type="GO" id="GO:0000272">
    <property type="term" value="P:polysaccharide catabolic process"/>
    <property type="evidence" value="ECO:0007669"/>
    <property type="project" value="UniProtKB-KW"/>
</dbReference>
<evidence type="ECO:0000259" key="12">
    <source>
        <dbReference type="Pfam" id="PF02836"/>
    </source>
</evidence>
<evidence type="ECO:0000256" key="2">
    <source>
        <dbReference type="ARBA" id="ARBA00022475"/>
    </source>
</evidence>
<dbReference type="GO" id="GO:0005576">
    <property type="term" value="C:extracellular region"/>
    <property type="evidence" value="ECO:0007669"/>
    <property type="project" value="TreeGrafter"/>
</dbReference>
<sequence length="319" mass="37147">MKLSELINIKSGNAICYSGFRHGQSPDTGVFPDYDQVKEDLLILSKNWKYLRLYDCDKQTDLVLDVIRTEKLDFQVMLGAYIGAEVNNHGCPWGGIYAEEQLKENKVRNVKQIEKLITQANQYPDIIFSLSVGNEATVDWTDHYVSVDSVIDYVRMVKKGARQPVTFCENYLPWHSKLKALAEEVDFISIHTYPVWEYKNIHEALEYTRQNYNGVAEKYPHKPVVITEAGWATNSNGRGIEPWNVSEELQEVYYNDLVNWSEQEEVMTFVFEAFDEPWKGSPEPMEPEKHWGLFTVDRKPKKVMQELYPELIEMKKSRV</sequence>
<evidence type="ECO:0000256" key="10">
    <source>
        <dbReference type="ARBA" id="ARBA00042373"/>
    </source>
</evidence>
<organism evidence="13 14">
    <name type="scientific">Carboxylicivirga sediminis</name>
    <dbReference type="NCBI Taxonomy" id="2006564"/>
    <lineage>
        <taxon>Bacteria</taxon>
        <taxon>Pseudomonadati</taxon>
        <taxon>Bacteroidota</taxon>
        <taxon>Bacteroidia</taxon>
        <taxon>Marinilabiliales</taxon>
        <taxon>Marinilabiliaceae</taxon>
        <taxon>Carboxylicivirga</taxon>
    </lineage>
</organism>
<dbReference type="GO" id="GO:0042973">
    <property type="term" value="F:glucan endo-1,3-beta-D-glucosidase activity"/>
    <property type="evidence" value="ECO:0007669"/>
    <property type="project" value="TreeGrafter"/>
</dbReference>
<proteinExistence type="predicted"/>
<name>A0A941F115_9BACT</name>
<dbReference type="PANTHER" id="PTHR16631:SF17">
    <property type="entry name" value="GLUCAN ENDO-1,3-BETA-GLUCOSIDASE BTGC"/>
    <property type="match status" value="1"/>
</dbReference>
<comment type="caution">
    <text evidence="13">The sequence shown here is derived from an EMBL/GenBank/DDBJ whole genome shotgun (WGS) entry which is preliminary data.</text>
</comment>
<keyword evidence="2" id="KW-1003">Cell membrane</keyword>
<evidence type="ECO:0000256" key="8">
    <source>
        <dbReference type="ARBA" id="ARBA00023326"/>
    </source>
</evidence>
<dbReference type="RefSeq" id="WP_212188362.1">
    <property type="nucleotide sequence ID" value="NZ_JAGTAR010000002.1"/>
</dbReference>
<dbReference type="InterPro" id="IPR050732">
    <property type="entry name" value="Beta-glucan_modifiers"/>
</dbReference>
<dbReference type="PANTHER" id="PTHR16631">
    <property type="entry name" value="GLUCAN 1,3-BETA-GLUCOSIDASE"/>
    <property type="match status" value="1"/>
</dbReference>
<evidence type="ECO:0000256" key="7">
    <source>
        <dbReference type="ARBA" id="ARBA00023316"/>
    </source>
</evidence>
<dbReference type="AlphaFoldDB" id="A0A941F115"/>
<reference evidence="13" key="1">
    <citation type="journal article" date="2018" name="Int. J. Syst. Evol. Microbiol.">
        <title>Carboxylicivirga sediminis sp. nov., isolated from coastal sediment.</title>
        <authorList>
            <person name="Wang F.Q."/>
            <person name="Ren L.H."/>
            <person name="Zou R.J."/>
            <person name="Sun Y.Z."/>
            <person name="Liu X.J."/>
            <person name="Jiang F."/>
            <person name="Liu L.J."/>
        </authorList>
    </citation>
    <scope>NUCLEOTIDE SEQUENCE</scope>
    <source>
        <strain evidence="13">JR1</strain>
    </source>
</reference>
<evidence type="ECO:0000256" key="6">
    <source>
        <dbReference type="ARBA" id="ARBA00023277"/>
    </source>
</evidence>
<keyword evidence="7" id="KW-0961">Cell wall biogenesis/degradation</keyword>
<dbReference type="GO" id="GO:0009986">
    <property type="term" value="C:cell surface"/>
    <property type="evidence" value="ECO:0007669"/>
    <property type="project" value="TreeGrafter"/>
</dbReference>
<keyword evidence="5" id="KW-0325">Glycoprotein</keyword>
<dbReference type="EMBL" id="JAGTAR010000002">
    <property type="protein sequence ID" value="MBR8534459.1"/>
    <property type="molecule type" value="Genomic_DNA"/>
</dbReference>
<evidence type="ECO:0000256" key="11">
    <source>
        <dbReference type="ARBA" id="ARBA00043078"/>
    </source>
</evidence>
<dbReference type="GO" id="GO:0005886">
    <property type="term" value="C:plasma membrane"/>
    <property type="evidence" value="ECO:0007669"/>
    <property type="project" value="UniProtKB-SubCell"/>
</dbReference>
<dbReference type="InterPro" id="IPR006103">
    <property type="entry name" value="Glyco_hydro_2_cat"/>
</dbReference>
<feature type="domain" description="Glycoside hydrolase family 2 catalytic" evidence="12">
    <location>
        <begin position="104"/>
        <end position="308"/>
    </location>
</feature>
<dbReference type="Gene3D" id="3.20.20.80">
    <property type="entry name" value="Glycosidases"/>
    <property type="match status" value="1"/>
</dbReference>
<evidence type="ECO:0000256" key="1">
    <source>
        <dbReference type="ARBA" id="ARBA00004236"/>
    </source>
</evidence>
<keyword evidence="14" id="KW-1185">Reference proteome</keyword>
<dbReference type="SUPFAM" id="SSF51445">
    <property type="entry name" value="(Trans)glycosidases"/>
    <property type="match status" value="1"/>
</dbReference>
<evidence type="ECO:0000256" key="4">
    <source>
        <dbReference type="ARBA" id="ARBA00023136"/>
    </source>
</evidence>
<accession>A0A941F115</accession>
<evidence type="ECO:0000256" key="3">
    <source>
        <dbReference type="ARBA" id="ARBA00022801"/>
    </source>
</evidence>
<dbReference type="GO" id="GO:0071555">
    <property type="term" value="P:cell wall organization"/>
    <property type="evidence" value="ECO:0007669"/>
    <property type="project" value="UniProtKB-KW"/>
</dbReference>
<dbReference type="Proteomes" id="UP000679220">
    <property type="component" value="Unassembled WGS sequence"/>
</dbReference>
<dbReference type="InterPro" id="IPR017853">
    <property type="entry name" value="GH"/>
</dbReference>
<evidence type="ECO:0000256" key="5">
    <source>
        <dbReference type="ARBA" id="ARBA00023180"/>
    </source>
</evidence>